<protein>
    <submittedName>
        <fullName evidence="1">Uncharacterized protein</fullName>
    </submittedName>
</protein>
<gene>
    <name evidence="1" type="ORF">SK128_020856</name>
</gene>
<name>A0AAN8X091_HALRR</name>
<dbReference type="AlphaFoldDB" id="A0AAN8X091"/>
<feature type="non-terminal residue" evidence="1">
    <location>
        <position position="1"/>
    </location>
</feature>
<evidence type="ECO:0000313" key="2">
    <source>
        <dbReference type="Proteomes" id="UP001381693"/>
    </source>
</evidence>
<proteinExistence type="predicted"/>
<comment type="caution">
    <text evidence="1">The sequence shown here is derived from an EMBL/GenBank/DDBJ whole genome shotgun (WGS) entry which is preliminary data.</text>
</comment>
<reference evidence="1 2" key="1">
    <citation type="submission" date="2023-11" db="EMBL/GenBank/DDBJ databases">
        <title>Halocaridina rubra genome assembly.</title>
        <authorList>
            <person name="Smith C."/>
        </authorList>
    </citation>
    <scope>NUCLEOTIDE SEQUENCE [LARGE SCALE GENOMIC DNA]</scope>
    <source>
        <strain evidence="1">EP-1</strain>
        <tissue evidence="1">Whole</tissue>
    </source>
</reference>
<keyword evidence="2" id="KW-1185">Reference proteome</keyword>
<feature type="non-terminal residue" evidence="1">
    <location>
        <position position="66"/>
    </location>
</feature>
<dbReference type="EMBL" id="JAXCGZ010016002">
    <property type="protein sequence ID" value="KAK7069635.1"/>
    <property type="molecule type" value="Genomic_DNA"/>
</dbReference>
<evidence type="ECO:0000313" key="1">
    <source>
        <dbReference type="EMBL" id="KAK7069635.1"/>
    </source>
</evidence>
<dbReference type="Proteomes" id="UP001381693">
    <property type="component" value="Unassembled WGS sequence"/>
</dbReference>
<sequence length="66" mass="7943">YSVREPLTVRTTCSMRGMKRSVTHCYQCRKIKIFQLIPRCSYTVLFGLETTIRIWLDKTRLDRQLM</sequence>
<accession>A0AAN8X091</accession>
<organism evidence="1 2">
    <name type="scientific">Halocaridina rubra</name>
    <name type="common">Hawaiian red shrimp</name>
    <dbReference type="NCBI Taxonomy" id="373956"/>
    <lineage>
        <taxon>Eukaryota</taxon>
        <taxon>Metazoa</taxon>
        <taxon>Ecdysozoa</taxon>
        <taxon>Arthropoda</taxon>
        <taxon>Crustacea</taxon>
        <taxon>Multicrustacea</taxon>
        <taxon>Malacostraca</taxon>
        <taxon>Eumalacostraca</taxon>
        <taxon>Eucarida</taxon>
        <taxon>Decapoda</taxon>
        <taxon>Pleocyemata</taxon>
        <taxon>Caridea</taxon>
        <taxon>Atyoidea</taxon>
        <taxon>Atyidae</taxon>
        <taxon>Halocaridina</taxon>
    </lineage>
</organism>